<dbReference type="AlphaFoldDB" id="A0A376GDD7"/>
<protein>
    <submittedName>
        <fullName evidence="1">Uncharacterized protein encoded in toxicity protection region of plasmid R478, contains von Willebrand factor (VWF) domain</fullName>
    </submittedName>
</protein>
<dbReference type="Proteomes" id="UP000254737">
    <property type="component" value="Unassembled WGS sequence"/>
</dbReference>
<dbReference type="EMBL" id="UFXS01000001">
    <property type="protein sequence ID" value="STD58809.1"/>
    <property type="molecule type" value="Genomic_DNA"/>
</dbReference>
<evidence type="ECO:0000313" key="1">
    <source>
        <dbReference type="EMBL" id="STD58809.1"/>
    </source>
</evidence>
<dbReference type="RefSeq" id="WP_115000700.1">
    <property type="nucleotide sequence ID" value="NZ_UFXS01000001.1"/>
</dbReference>
<reference evidence="1 2" key="1">
    <citation type="submission" date="2018-06" db="EMBL/GenBank/DDBJ databases">
        <authorList>
            <consortium name="Pathogen Informatics"/>
            <person name="Doyle S."/>
        </authorList>
    </citation>
    <scope>NUCLEOTIDE SEQUENCE [LARGE SCALE GENOMIC DNA]</scope>
    <source>
        <strain evidence="1 2">NCTC13456</strain>
    </source>
</reference>
<organism evidence="1 2">
    <name type="scientific">Empedobacter falsenii</name>
    <dbReference type="NCBI Taxonomy" id="343874"/>
    <lineage>
        <taxon>Bacteria</taxon>
        <taxon>Pseudomonadati</taxon>
        <taxon>Bacteroidota</taxon>
        <taxon>Flavobacteriia</taxon>
        <taxon>Flavobacteriales</taxon>
        <taxon>Weeksellaceae</taxon>
        <taxon>Empedobacter</taxon>
    </lineage>
</organism>
<proteinExistence type="predicted"/>
<name>A0A376GDD7_9FLAO</name>
<sequence>MRRLPIYILIANSNELNEQSIDSIRIWIQNEISKFLKNPFTLEFVEICIISFNHEINLHVPLTNIIDFEFPKINIYNSSELNFKETISYLNKKIEGNNKDIGIVYWIVNEIVFNKLLETNIREALLKLKSIGSIVLQINDLMNFSFSDFCQWHASSFVGDTFHNFIEDMYKKNLNNIIAV</sequence>
<evidence type="ECO:0000313" key="2">
    <source>
        <dbReference type="Proteomes" id="UP000254737"/>
    </source>
</evidence>
<gene>
    <name evidence="1" type="ORF">NCTC13456_02436</name>
</gene>
<accession>A0A376GDD7</accession>